<dbReference type="PANTHER" id="PTHR10204">
    <property type="entry name" value="NAD P H OXIDOREDUCTASE-RELATED"/>
    <property type="match status" value="1"/>
</dbReference>
<feature type="domain" description="Flavodoxin-like fold" evidence="3">
    <location>
        <begin position="3"/>
        <end position="181"/>
    </location>
</feature>
<dbReference type="SUPFAM" id="SSF52218">
    <property type="entry name" value="Flavoproteins"/>
    <property type="match status" value="1"/>
</dbReference>
<dbReference type="RefSeq" id="WP_108950059.1">
    <property type="nucleotide sequence ID" value="NZ_CP022187.1"/>
</dbReference>
<dbReference type="InterPro" id="IPR051545">
    <property type="entry name" value="NAD(P)H_dehydrogenase_qn"/>
</dbReference>
<dbReference type="PANTHER" id="PTHR10204:SF34">
    <property type="entry name" value="NAD(P)H DEHYDROGENASE [QUINONE] 1 ISOFORM 1"/>
    <property type="match status" value="1"/>
</dbReference>
<dbReference type="KEGG" id="acom:CEW83_15015"/>
<evidence type="ECO:0000256" key="2">
    <source>
        <dbReference type="ARBA" id="ARBA00023002"/>
    </source>
</evidence>
<dbReference type="GO" id="GO:0003955">
    <property type="term" value="F:NAD(P)H dehydrogenase (quinone) activity"/>
    <property type="evidence" value="ECO:0007669"/>
    <property type="project" value="TreeGrafter"/>
</dbReference>
<protein>
    <submittedName>
        <fullName evidence="4">NADPH:quinone reductase</fullName>
    </submittedName>
</protein>
<dbReference type="Pfam" id="PF02525">
    <property type="entry name" value="Flavodoxin_2"/>
    <property type="match status" value="1"/>
</dbReference>
<keyword evidence="5" id="KW-1185">Reference proteome</keyword>
<dbReference type="Proteomes" id="UP000244930">
    <property type="component" value="Chromosome"/>
</dbReference>
<evidence type="ECO:0000313" key="5">
    <source>
        <dbReference type="Proteomes" id="UP000244930"/>
    </source>
</evidence>
<keyword evidence="2" id="KW-0560">Oxidoreductase</keyword>
<proteinExistence type="inferred from homology"/>
<dbReference type="GO" id="GO:0005829">
    <property type="term" value="C:cytosol"/>
    <property type="evidence" value="ECO:0007669"/>
    <property type="project" value="TreeGrafter"/>
</dbReference>
<sequence>MGKRVLVILGHPSNDSFCAGLAKAYIESASAAGHEVRHLRLGELEFDPILHEGYKRVQVLEPDLVEAQAAIEWAEHLCVVCPVWWGSVPALLKGFLDRVFLPGFAFSYRAGAIFPDQLLKGRSADIIVTMDTPPWYFKWGYRMPAIHQLRKTTLEFCGIRPVRVRAFGALRDASEAQRQQWLSSARGLAERI</sequence>
<evidence type="ECO:0000256" key="1">
    <source>
        <dbReference type="ARBA" id="ARBA00006252"/>
    </source>
</evidence>
<dbReference type="EMBL" id="CP022187">
    <property type="protein sequence ID" value="AWI76359.1"/>
    <property type="molecule type" value="Genomic_DNA"/>
</dbReference>
<dbReference type="Gene3D" id="3.40.50.360">
    <property type="match status" value="1"/>
</dbReference>
<dbReference type="InterPro" id="IPR003680">
    <property type="entry name" value="Flavodoxin_fold"/>
</dbReference>
<reference evidence="4 5" key="1">
    <citation type="submission" date="2017-06" db="EMBL/GenBank/DDBJ databases">
        <title>Azoarcus.</title>
        <authorList>
            <person name="Woo J.-H."/>
            <person name="Kim H.-S."/>
        </authorList>
    </citation>
    <scope>NUCLEOTIDE SEQUENCE [LARGE SCALE GENOMIC DNA]</scope>
    <source>
        <strain evidence="4 5">TSPY31</strain>
    </source>
</reference>
<evidence type="ECO:0000313" key="4">
    <source>
        <dbReference type="EMBL" id="AWI76359.1"/>
    </source>
</evidence>
<name>A0A2U8GRN0_9RHOO</name>
<evidence type="ECO:0000259" key="3">
    <source>
        <dbReference type="Pfam" id="PF02525"/>
    </source>
</evidence>
<dbReference type="AlphaFoldDB" id="A0A2U8GRN0"/>
<accession>A0A2U8GRN0</accession>
<organism evidence="4 5">
    <name type="scientific">Parazoarcus communis</name>
    <dbReference type="NCBI Taxonomy" id="41977"/>
    <lineage>
        <taxon>Bacteria</taxon>
        <taxon>Pseudomonadati</taxon>
        <taxon>Pseudomonadota</taxon>
        <taxon>Betaproteobacteria</taxon>
        <taxon>Rhodocyclales</taxon>
        <taxon>Zoogloeaceae</taxon>
        <taxon>Parazoarcus</taxon>
    </lineage>
</organism>
<dbReference type="InterPro" id="IPR029039">
    <property type="entry name" value="Flavoprotein-like_sf"/>
</dbReference>
<gene>
    <name evidence="4" type="ORF">CEW83_15015</name>
</gene>
<comment type="similarity">
    <text evidence="1">Belongs to the NAD(P)H dehydrogenase (quinone) family.</text>
</comment>